<dbReference type="Pfam" id="PF10404">
    <property type="entry name" value="BHD_2"/>
    <property type="match status" value="1"/>
</dbReference>
<evidence type="ECO:0000256" key="5">
    <source>
        <dbReference type="ARBA" id="ARBA00023242"/>
    </source>
</evidence>
<dbReference type="Proteomes" id="UP000095009">
    <property type="component" value="Unassembled WGS sequence"/>
</dbReference>
<dbReference type="SMART" id="SM01030">
    <property type="entry name" value="BHD_1"/>
    <property type="match status" value="1"/>
</dbReference>
<evidence type="ECO:0000256" key="3">
    <source>
        <dbReference type="ARBA" id="ARBA00022763"/>
    </source>
</evidence>
<dbReference type="SMART" id="SM01032">
    <property type="entry name" value="BHD_3"/>
    <property type="match status" value="1"/>
</dbReference>
<dbReference type="Gene3D" id="3.30.70.2460">
    <property type="entry name" value="Rad4, beta-hairpin domain BHD3"/>
    <property type="match status" value="1"/>
</dbReference>
<dbReference type="OrthoDB" id="300780at2759"/>
<evidence type="ECO:0000259" key="9">
    <source>
        <dbReference type="SMART" id="SM01032"/>
    </source>
</evidence>
<dbReference type="InterPro" id="IPR036985">
    <property type="entry name" value="Transglutaminase-like_sf"/>
</dbReference>
<dbReference type="Pfam" id="PF10403">
    <property type="entry name" value="BHD_1"/>
    <property type="match status" value="1"/>
</dbReference>
<dbReference type="GO" id="GO:0003684">
    <property type="term" value="F:damaged DNA binding"/>
    <property type="evidence" value="ECO:0007669"/>
    <property type="project" value="InterPro"/>
</dbReference>
<evidence type="ECO:0000313" key="11">
    <source>
        <dbReference type="Proteomes" id="UP000095009"/>
    </source>
</evidence>
<feature type="domain" description="Rad4 beta-hairpin" evidence="8">
    <location>
        <begin position="149"/>
        <end position="218"/>
    </location>
</feature>
<dbReference type="GO" id="GO:0006298">
    <property type="term" value="P:mismatch repair"/>
    <property type="evidence" value="ECO:0007669"/>
    <property type="project" value="TreeGrafter"/>
</dbReference>
<comment type="subcellular location">
    <subcellularLocation>
        <location evidence="1">Nucleus</location>
    </subcellularLocation>
</comment>
<organism evidence="10 11">
    <name type="scientific">Nadsonia fulvescens var. elongata DSM 6958</name>
    <dbReference type="NCBI Taxonomy" id="857566"/>
    <lineage>
        <taxon>Eukaryota</taxon>
        <taxon>Fungi</taxon>
        <taxon>Dikarya</taxon>
        <taxon>Ascomycota</taxon>
        <taxon>Saccharomycotina</taxon>
        <taxon>Dipodascomycetes</taxon>
        <taxon>Dipodascales</taxon>
        <taxon>Dipodascales incertae sedis</taxon>
        <taxon>Nadsonia</taxon>
    </lineage>
</organism>
<dbReference type="AlphaFoldDB" id="A0A1E3PIK6"/>
<feature type="domain" description="Rad4 beta-hairpin" evidence="9">
    <location>
        <begin position="225"/>
        <end position="300"/>
    </location>
</feature>
<feature type="domain" description="Rad4 beta-hairpin" evidence="7">
    <location>
        <begin position="88"/>
        <end position="147"/>
    </location>
</feature>
<proteinExistence type="inferred from homology"/>
<dbReference type="SMART" id="SM01031">
    <property type="entry name" value="BHD_2"/>
    <property type="match status" value="1"/>
</dbReference>
<name>A0A1E3PIK6_9ASCO</name>
<dbReference type="InterPro" id="IPR042488">
    <property type="entry name" value="Rad4_BHD3_sf"/>
</dbReference>
<protein>
    <submittedName>
        <fullName evidence="10">DNA repair protein Rad4</fullName>
    </submittedName>
</protein>
<sequence length="365" mass="42894">MDMKYVVAYENDGNTRNVTGRYLSSYVDKLTPPTRRQQRDTNSINSFMFFKRLMKLYTDSEKHTENLQREDEELARIMERTKRESNMENGRFSNKVAAYKNHEKFVLFSMIHKNEYLRPSAKPVHKFEVISRGKTRTETVFLLSDVQICRPKRVWLHEGRIIKAGQKPVKVERIKPRTLKRTREAKLYEIWANEDDSPHSQQQQGLFTYEQTELYQPPVIVDGVLPRNEYGNFECFKPHMLPLGTVKLRQKGMKSIAKKLGIDCVDLVVGFSFETGGQAHPVFDGVMVCKEYEAELVNTYNIEMEKVRQNQLKEKSDIALNRWRVYLVRLRLHIRLTKQYGSDGDDDKNMDHDVTEDNLANTNHY</sequence>
<keyword evidence="11" id="KW-1185">Reference proteome</keyword>
<dbReference type="Pfam" id="PF03835">
    <property type="entry name" value="Rad4"/>
    <property type="match status" value="1"/>
</dbReference>
<dbReference type="InterPro" id="IPR018328">
    <property type="entry name" value="Rad4_beta-hairpin_dom3"/>
</dbReference>
<evidence type="ECO:0000256" key="4">
    <source>
        <dbReference type="ARBA" id="ARBA00023204"/>
    </source>
</evidence>
<feature type="non-terminal residue" evidence="10">
    <location>
        <position position="365"/>
    </location>
</feature>
<dbReference type="Pfam" id="PF10405">
    <property type="entry name" value="BHD_3"/>
    <property type="match status" value="1"/>
</dbReference>
<evidence type="ECO:0000259" key="8">
    <source>
        <dbReference type="SMART" id="SM01031"/>
    </source>
</evidence>
<gene>
    <name evidence="10" type="ORF">NADFUDRAFT_83282</name>
</gene>
<dbReference type="GO" id="GO:0003697">
    <property type="term" value="F:single-stranded DNA binding"/>
    <property type="evidence" value="ECO:0007669"/>
    <property type="project" value="TreeGrafter"/>
</dbReference>
<accession>A0A1E3PIK6</accession>
<evidence type="ECO:0000256" key="2">
    <source>
        <dbReference type="ARBA" id="ARBA00009525"/>
    </source>
</evidence>
<evidence type="ECO:0000256" key="6">
    <source>
        <dbReference type="SAM" id="MobiDB-lite"/>
    </source>
</evidence>
<dbReference type="GO" id="GO:0006289">
    <property type="term" value="P:nucleotide-excision repair"/>
    <property type="evidence" value="ECO:0007669"/>
    <property type="project" value="InterPro"/>
</dbReference>
<dbReference type="PANTHER" id="PTHR12135">
    <property type="entry name" value="DNA REPAIR PROTEIN XP-C / RAD4"/>
    <property type="match status" value="1"/>
</dbReference>
<keyword evidence="5" id="KW-0539">Nucleus</keyword>
<dbReference type="PANTHER" id="PTHR12135:SF0">
    <property type="entry name" value="DNA REPAIR PROTEIN COMPLEMENTING XP-C CELLS"/>
    <property type="match status" value="1"/>
</dbReference>
<dbReference type="Gene3D" id="3.90.260.10">
    <property type="entry name" value="Transglutaminase-like"/>
    <property type="match status" value="1"/>
</dbReference>
<dbReference type="Gene3D" id="2.20.20.110">
    <property type="entry name" value="Rad4, beta-hairpin domain BHD1"/>
    <property type="match status" value="1"/>
</dbReference>
<dbReference type="STRING" id="857566.A0A1E3PIK6"/>
<dbReference type="InterPro" id="IPR018326">
    <property type="entry name" value="Rad4_beta-hairpin_dom1"/>
</dbReference>
<dbReference type="GO" id="GO:0005737">
    <property type="term" value="C:cytoplasm"/>
    <property type="evidence" value="ECO:0007669"/>
    <property type="project" value="TreeGrafter"/>
</dbReference>
<evidence type="ECO:0000259" key="7">
    <source>
        <dbReference type="SMART" id="SM01030"/>
    </source>
</evidence>
<dbReference type="GO" id="GO:0000111">
    <property type="term" value="C:nucleotide-excision repair factor 2 complex"/>
    <property type="evidence" value="ECO:0007669"/>
    <property type="project" value="TreeGrafter"/>
</dbReference>
<feature type="region of interest" description="Disordered" evidence="6">
    <location>
        <begin position="345"/>
        <end position="365"/>
    </location>
</feature>
<keyword evidence="3" id="KW-0227">DNA damage</keyword>
<reference evidence="10 11" key="1">
    <citation type="journal article" date="2016" name="Proc. Natl. Acad. Sci. U.S.A.">
        <title>Comparative genomics of biotechnologically important yeasts.</title>
        <authorList>
            <person name="Riley R."/>
            <person name="Haridas S."/>
            <person name="Wolfe K.H."/>
            <person name="Lopes M.R."/>
            <person name="Hittinger C.T."/>
            <person name="Goeker M."/>
            <person name="Salamov A.A."/>
            <person name="Wisecaver J.H."/>
            <person name="Long T.M."/>
            <person name="Calvey C.H."/>
            <person name="Aerts A.L."/>
            <person name="Barry K.W."/>
            <person name="Choi C."/>
            <person name="Clum A."/>
            <person name="Coughlan A.Y."/>
            <person name="Deshpande S."/>
            <person name="Douglass A.P."/>
            <person name="Hanson S.J."/>
            <person name="Klenk H.-P."/>
            <person name="LaButti K.M."/>
            <person name="Lapidus A."/>
            <person name="Lindquist E.A."/>
            <person name="Lipzen A.M."/>
            <person name="Meier-Kolthoff J.P."/>
            <person name="Ohm R.A."/>
            <person name="Otillar R.P."/>
            <person name="Pangilinan J.L."/>
            <person name="Peng Y."/>
            <person name="Rokas A."/>
            <person name="Rosa C.A."/>
            <person name="Scheuner C."/>
            <person name="Sibirny A.A."/>
            <person name="Slot J.C."/>
            <person name="Stielow J.B."/>
            <person name="Sun H."/>
            <person name="Kurtzman C.P."/>
            <person name="Blackwell M."/>
            <person name="Grigoriev I.V."/>
            <person name="Jeffries T.W."/>
        </authorList>
    </citation>
    <scope>NUCLEOTIDE SEQUENCE [LARGE SCALE GENOMIC DNA]</scope>
    <source>
        <strain evidence="10 11">DSM 6958</strain>
    </source>
</reference>
<dbReference type="GO" id="GO:0071942">
    <property type="term" value="C:XPC complex"/>
    <property type="evidence" value="ECO:0007669"/>
    <property type="project" value="TreeGrafter"/>
</dbReference>
<dbReference type="EMBL" id="KV454410">
    <property type="protein sequence ID" value="ODQ65245.1"/>
    <property type="molecule type" value="Genomic_DNA"/>
</dbReference>
<dbReference type="InterPro" id="IPR018327">
    <property type="entry name" value="BHD_2"/>
</dbReference>
<evidence type="ECO:0000313" key="10">
    <source>
        <dbReference type="EMBL" id="ODQ65245.1"/>
    </source>
</evidence>
<dbReference type="InterPro" id="IPR018325">
    <property type="entry name" value="Rad4/PNGase_transGLS-fold"/>
</dbReference>
<comment type="similarity">
    <text evidence="2">Belongs to the XPC family.</text>
</comment>
<dbReference type="Gene3D" id="3.30.60.290">
    <property type="entry name" value="Rad4, beta-hairpin domain BHD2"/>
    <property type="match status" value="1"/>
</dbReference>
<evidence type="ECO:0000256" key="1">
    <source>
        <dbReference type="ARBA" id="ARBA00004123"/>
    </source>
</evidence>
<keyword evidence="4" id="KW-0234">DNA repair</keyword>
<dbReference type="InterPro" id="IPR004583">
    <property type="entry name" value="DNA_repair_Rad4"/>
</dbReference>